<dbReference type="RefSeq" id="XP_033589689.1">
    <property type="nucleotide sequence ID" value="XM_033737097.1"/>
</dbReference>
<feature type="compositionally biased region" description="Basic and acidic residues" evidence="1">
    <location>
        <begin position="33"/>
        <end position="69"/>
    </location>
</feature>
<accession>A0A6A6PSP1</accession>
<feature type="compositionally biased region" description="Low complexity" evidence="1">
    <location>
        <begin position="349"/>
        <end position="369"/>
    </location>
</feature>
<dbReference type="AlphaFoldDB" id="A0A6A6PSP1"/>
<reference evidence="2" key="1">
    <citation type="journal article" date="2020" name="Stud. Mycol.">
        <title>101 Dothideomycetes genomes: a test case for predicting lifestyles and emergence of pathogens.</title>
        <authorList>
            <person name="Haridas S."/>
            <person name="Albert R."/>
            <person name="Binder M."/>
            <person name="Bloem J."/>
            <person name="Labutti K."/>
            <person name="Salamov A."/>
            <person name="Andreopoulos B."/>
            <person name="Baker S."/>
            <person name="Barry K."/>
            <person name="Bills G."/>
            <person name="Bluhm B."/>
            <person name="Cannon C."/>
            <person name="Castanera R."/>
            <person name="Culley D."/>
            <person name="Daum C."/>
            <person name="Ezra D."/>
            <person name="Gonzalez J."/>
            <person name="Henrissat B."/>
            <person name="Kuo A."/>
            <person name="Liang C."/>
            <person name="Lipzen A."/>
            <person name="Lutzoni F."/>
            <person name="Magnuson J."/>
            <person name="Mondo S."/>
            <person name="Nolan M."/>
            <person name="Ohm R."/>
            <person name="Pangilinan J."/>
            <person name="Park H.-J."/>
            <person name="Ramirez L."/>
            <person name="Alfaro M."/>
            <person name="Sun H."/>
            <person name="Tritt A."/>
            <person name="Yoshinaga Y."/>
            <person name="Zwiers L.-H."/>
            <person name="Turgeon B."/>
            <person name="Goodwin S."/>
            <person name="Spatafora J."/>
            <person name="Crous P."/>
            <person name="Grigoriev I."/>
        </authorList>
    </citation>
    <scope>NUCLEOTIDE SEQUENCE</scope>
    <source>
        <strain evidence="2">CBS 113389</strain>
    </source>
</reference>
<organism evidence="2 3">
    <name type="scientific">Neohortaea acidophila</name>
    <dbReference type="NCBI Taxonomy" id="245834"/>
    <lineage>
        <taxon>Eukaryota</taxon>
        <taxon>Fungi</taxon>
        <taxon>Dikarya</taxon>
        <taxon>Ascomycota</taxon>
        <taxon>Pezizomycotina</taxon>
        <taxon>Dothideomycetes</taxon>
        <taxon>Dothideomycetidae</taxon>
        <taxon>Mycosphaerellales</taxon>
        <taxon>Teratosphaeriaceae</taxon>
        <taxon>Neohortaea</taxon>
    </lineage>
</organism>
<keyword evidence="3" id="KW-1185">Reference proteome</keyword>
<proteinExistence type="predicted"/>
<feature type="region of interest" description="Disordered" evidence="1">
    <location>
        <begin position="234"/>
        <end position="253"/>
    </location>
</feature>
<feature type="region of interest" description="Disordered" evidence="1">
    <location>
        <begin position="267"/>
        <end position="372"/>
    </location>
</feature>
<feature type="compositionally biased region" description="Pro residues" evidence="1">
    <location>
        <begin position="337"/>
        <end position="348"/>
    </location>
</feature>
<feature type="compositionally biased region" description="Polar residues" evidence="1">
    <location>
        <begin position="386"/>
        <end position="398"/>
    </location>
</feature>
<evidence type="ECO:0000313" key="3">
    <source>
        <dbReference type="Proteomes" id="UP000799767"/>
    </source>
</evidence>
<feature type="compositionally biased region" description="Acidic residues" evidence="1">
    <location>
        <begin position="291"/>
        <end position="308"/>
    </location>
</feature>
<sequence length="444" mass="49434">MIDLEPVRLYKDEQGDSKSSLAGPFQGLALHSTDVHKLNPRDPHSFKRRREESTESEDRASSTERENDTTHPTMDEEEAARAQAEDTAFLKPEHLAGIPMSASLHRRIKTSIADLYVKQQLLPALILLAHARLLGRPELENAADYARTAQRLAETLGASKALHARCSFYIGLAELLLSRISASAISRPESFNSADNWRAKSPSYLQHFQTATAAKGVYAEGRWAEEYVTYLKKEERQPDSPADSEMSPQSQTSWVGKLWGAIRRRRTQSLESSDADEESNNAGDDWKVADEDLPDLDSEFESDADEEKEANTAFHSIENIDDYESTAMPGRYCTPSPLSPRSPSPAEPLLPVFSPTATQSPPSTPASPTGRTIRCRVVSFVDGTAEITSSTPEQQDSSLSHRRNRSITALITRRERLPSQEEQMEEGLSPFMATFGEDVRKKLE</sequence>
<protein>
    <submittedName>
        <fullName evidence="2">Uncharacterized protein</fullName>
    </submittedName>
</protein>
<dbReference type="EMBL" id="MU001635">
    <property type="protein sequence ID" value="KAF2483119.1"/>
    <property type="molecule type" value="Genomic_DNA"/>
</dbReference>
<name>A0A6A6PSP1_9PEZI</name>
<evidence type="ECO:0000313" key="2">
    <source>
        <dbReference type="EMBL" id="KAF2483119.1"/>
    </source>
</evidence>
<feature type="compositionally biased region" description="Basic and acidic residues" evidence="1">
    <location>
        <begin position="1"/>
        <end position="16"/>
    </location>
</feature>
<feature type="region of interest" description="Disordered" evidence="1">
    <location>
        <begin position="1"/>
        <end position="84"/>
    </location>
</feature>
<feature type="region of interest" description="Disordered" evidence="1">
    <location>
        <begin position="384"/>
        <end position="405"/>
    </location>
</feature>
<feature type="region of interest" description="Disordered" evidence="1">
    <location>
        <begin position="417"/>
        <end position="444"/>
    </location>
</feature>
<dbReference type="GeneID" id="54478099"/>
<evidence type="ECO:0000256" key="1">
    <source>
        <dbReference type="SAM" id="MobiDB-lite"/>
    </source>
</evidence>
<dbReference type="Proteomes" id="UP000799767">
    <property type="component" value="Unassembled WGS sequence"/>
</dbReference>
<gene>
    <name evidence="2" type="ORF">BDY17DRAFT_323880</name>
</gene>